<comment type="similarity">
    <text evidence="1">Belongs to the short-chain dehydrogenases/reductases (SDR) family.</text>
</comment>
<name>A0A1X6NH71_9APHY</name>
<dbReference type="InterPro" id="IPR002347">
    <property type="entry name" value="SDR_fam"/>
</dbReference>
<dbReference type="InterPro" id="IPR036291">
    <property type="entry name" value="NAD(P)-bd_dom_sf"/>
</dbReference>
<protein>
    <recommendedName>
        <fullName evidence="6">NAD(P)-binding protein</fullName>
    </recommendedName>
</protein>
<evidence type="ECO:0008006" key="6">
    <source>
        <dbReference type="Google" id="ProtNLM"/>
    </source>
</evidence>
<evidence type="ECO:0000256" key="1">
    <source>
        <dbReference type="ARBA" id="ARBA00006484"/>
    </source>
</evidence>
<organism evidence="4 5">
    <name type="scientific">Postia placenta MAD-698-R-SB12</name>
    <dbReference type="NCBI Taxonomy" id="670580"/>
    <lineage>
        <taxon>Eukaryota</taxon>
        <taxon>Fungi</taxon>
        <taxon>Dikarya</taxon>
        <taxon>Basidiomycota</taxon>
        <taxon>Agaricomycotina</taxon>
        <taxon>Agaricomycetes</taxon>
        <taxon>Polyporales</taxon>
        <taxon>Adustoporiaceae</taxon>
        <taxon>Rhodonia</taxon>
    </lineage>
</organism>
<dbReference type="PANTHER" id="PTHR24320:SF282">
    <property type="entry name" value="WW DOMAIN-CONTAINING OXIDOREDUCTASE"/>
    <property type="match status" value="1"/>
</dbReference>
<evidence type="ECO:0000256" key="3">
    <source>
        <dbReference type="ARBA" id="ARBA00023002"/>
    </source>
</evidence>
<dbReference type="RefSeq" id="XP_024344654.1">
    <property type="nucleotide sequence ID" value="XM_024483649.1"/>
</dbReference>
<dbReference type="EMBL" id="KZ110591">
    <property type="protein sequence ID" value="OSX67860.1"/>
    <property type="molecule type" value="Genomic_DNA"/>
</dbReference>
<proteinExistence type="inferred from homology"/>
<dbReference type="Gene3D" id="3.40.50.720">
    <property type="entry name" value="NAD(P)-binding Rossmann-like Domain"/>
    <property type="match status" value="1"/>
</dbReference>
<dbReference type="OrthoDB" id="3170918at2759"/>
<gene>
    <name evidence="4" type="ORF">POSPLADRAFT_1127683</name>
</gene>
<dbReference type="AlphaFoldDB" id="A0A1X6NH71"/>
<evidence type="ECO:0000313" key="5">
    <source>
        <dbReference type="Proteomes" id="UP000194127"/>
    </source>
</evidence>
<keyword evidence="2" id="KW-0521">NADP</keyword>
<evidence type="ECO:0000256" key="2">
    <source>
        <dbReference type="ARBA" id="ARBA00022857"/>
    </source>
</evidence>
<reference evidence="4 5" key="1">
    <citation type="submission" date="2017-04" db="EMBL/GenBank/DDBJ databases">
        <title>Genome Sequence of the Model Brown-Rot Fungus Postia placenta SB12.</title>
        <authorList>
            <consortium name="DOE Joint Genome Institute"/>
            <person name="Gaskell J."/>
            <person name="Kersten P."/>
            <person name="Larrondo L.F."/>
            <person name="Canessa P."/>
            <person name="Martinez D."/>
            <person name="Hibbett D."/>
            <person name="Schmoll M."/>
            <person name="Kubicek C.P."/>
            <person name="Martinez A.T."/>
            <person name="Yadav J."/>
            <person name="Master E."/>
            <person name="Magnuson J.K."/>
            <person name="James T."/>
            <person name="Yaver D."/>
            <person name="Berka R."/>
            <person name="Labutti K."/>
            <person name="Lipzen A."/>
            <person name="Aerts A."/>
            <person name="Barry K."/>
            <person name="Henrissat B."/>
            <person name="Blanchette R."/>
            <person name="Grigoriev I."/>
            <person name="Cullen D."/>
        </authorList>
    </citation>
    <scope>NUCLEOTIDE SEQUENCE [LARGE SCALE GENOMIC DNA]</scope>
    <source>
        <strain evidence="4 5">MAD-698-R-SB12</strain>
    </source>
</reference>
<dbReference type="Proteomes" id="UP000194127">
    <property type="component" value="Unassembled WGS sequence"/>
</dbReference>
<dbReference type="GeneID" id="36328598"/>
<keyword evidence="5" id="KW-1185">Reference proteome</keyword>
<dbReference type="GO" id="GO:0016491">
    <property type="term" value="F:oxidoreductase activity"/>
    <property type="evidence" value="ECO:0007669"/>
    <property type="project" value="UniProtKB-KW"/>
</dbReference>
<accession>A0A1X6NH71</accession>
<evidence type="ECO:0000313" key="4">
    <source>
        <dbReference type="EMBL" id="OSX67860.1"/>
    </source>
</evidence>
<keyword evidence="3" id="KW-0560">Oxidoreductase</keyword>
<dbReference type="SUPFAM" id="SSF51735">
    <property type="entry name" value="NAD(P)-binding Rossmann-fold domains"/>
    <property type="match status" value="1"/>
</dbReference>
<sequence length="265" mass="29688">MATRNKRKAEEAIAELNERTGRLAIYLELDLSSLSSVKRAAEEFMSRPIDSKEKKLHILFNNAGVMWSPREMLTAEGYDMQFGTNVLGRLLTASSHACPAFEGHFYLTALLMPALLAGRDSSPDGYVRVITTSSSAAYRYTLNWDSFKAGAARRKMSPRTLYCQSKFADVVFARQLAKRYGEKGIVSISCNPGQHVVTQNLIAHPASKGALTQLWAGTMPETVQYNGEFLIPWARVGRCRREAYDNALGERLWAWLEEQVEGRRG</sequence>
<dbReference type="PANTHER" id="PTHR24320">
    <property type="entry name" value="RETINOL DEHYDROGENASE"/>
    <property type="match status" value="1"/>
</dbReference>
<dbReference type="Pfam" id="PF00106">
    <property type="entry name" value="adh_short"/>
    <property type="match status" value="1"/>
</dbReference>
<dbReference type="PROSITE" id="PS00061">
    <property type="entry name" value="ADH_SHORT"/>
    <property type="match status" value="1"/>
</dbReference>
<dbReference type="STRING" id="670580.A0A1X6NH71"/>
<dbReference type="InterPro" id="IPR020904">
    <property type="entry name" value="Sc_DH/Rdtase_CS"/>
</dbReference>